<evidence type="ECO:0000313" key="2">
    <source>
        <dbReference type="EMBL" id="EZH74898.1"/>
    </source>
</evidence>
<proteinExistence type="predicted"/>
<evidence type="ECO:0008006" key="4">
    <source>
        <dbReference type="Google" id="ProtNLM"/>
    </source>
</evidence>
<comment type="caution">
    <text evidence="2">The sequence shown here is derived from an EMBL/GenBank/DDBJ whole genome shotgun (WGS) entry which is preliminary data.</text>
</comment>
<protein>
    <recommendedName>
        <fullName evidence="4">Class IIb bacteriocin, lactobin A/cerein 7B family</fullName>
    </recommendedName>
</protein>
<keyword evidence="1" id="KW-1133">Transmembrane helix</keyword>
<dbReference type="AlphaFoldDB" id="A0A023BZ22"/>
<organism evidence="2 3">
    <name type="scientific">Aquimarina atlantica</name>
    <dbReference type="NCBI Taxonomy" id="1317122"/>
    <lineage>
        <taxon>Bacteria</taxon>
        <taxon>Pseudomonadati</taxon>
        <taxon>Bacteroidota</taxon>
        <taxon>Flavobacteriia</taxon>
        <taxon>Flavobacteriales</taxon>
        <taxon>Flavobacteriaceae</taxon>
        <taxon>Aquimarina</taxon>
    </lineage>
</organism>
<feature type="transmembrane region" description="Helical" evidence="1">
    <location>
        <begin position="23"/>
        <end position="45"/>
    </location>
</feature>
<evidence type="ECO:0000256" key="1">
    <source>
        <dbReference type="SAM" id="Phobius"/>
    </source>
</evidence>
<reference evidence="2 3" key="1">
    <citation type="submission" date="2014-04" db="EMBL/GenBank/DDBJ databases">
        <title>Aquimarina sp. 22II-S11-z7 Genome Sequencing.</title>
        <authorList>
            <person name="Lai Q."/>
        </authorList>
    </citation>
    <scope>NUCLEOTIDE SEQUENCE [LARGE SCALE GENOMIC DNA]</scope>
    <source>
        <strain evidence="2 3">22II-S11-z7</strain>
    </source>
</reference>
<dbReference type="eggNOG" id="ENOG50312AQ">
    <property type="taxonomic scope" value="Bacteria"/>
</dbReference>
<accession>A0A023BZ22</accession>
<keyword evidence="1" id="KW-0472">Membrane</keyword>
<dbReference type="Proteomes" id="UP000023541">
    <property type="component" value="Unassembled WGS sequence"/>
</dbReference>
<keyword evidence="1" id="KW-0812">Transmembrane</keyword>
<dbReference type="RefSeq" id="WP_025664493.1">
    <property type="nucleotide sequence ID" value="NZ_AQRA01000002.1"/>
</dbReference>
<sequence>MNTLELNVTELSSKELRTLEGGVIDPITVTAAGAAVVLAAIGGLYKAGEAIGKGLYHLFN</sequence>
<dbReference type="EMBL" id="AQRA01000002">
    <property type="protein sequence ID" value="EZH74898.1"/>
    <property type="molecule type" value="Genomic_DNA"/>
</dbReference>
<gene>
    <name evidence="2" type="ORF">ATO12_09175</name>
</gene>
<name>A0A023BZ22_9FLAO</name>
<dbReference type="STRING" id="1317122.ATO12_09175"/>
<keyword evidence="3" id="KW-1185">Reference proteome</keyword>
<evidence type="ECO:0000313" key="3">
    <source>
        <dbReference type="Proteomes" id="UP000023541"/>
    </source>
</evidence>